<gene>
    <name evidence="5" type="ORF">C6569_08385</name>
</gene>
<evidence type="ECO:0000313" key="6">
    <source>
        <dbReference type="Proteomes" id="UP000237889"/>
    </source>
</evidence>
<evidence type="ECO:0000256" key="2">
    <source>
        <dbReference type="ARBA" id="ARBA00005695"/>
    </source>
</evidence>
<dbReference type="InterPro" id="IPR039424">
    <property type="entry name" value="SBP_5"/>
</dbReference>
<dbReference type="Pfam" id="PF00496">
    <property type="entry name" value="SBP_bac_5"/>
    <property type="match status" value="1"/>
</dbReference>
<dbReference type="Gene3D" id="3.40.190.10">
    <property type="entry name" value="Periplasmic binding protein-like II"/>
    <property type="match status" value="1"/>
</dbReference>
<dbReference type="Proteomes" id="UP000237889">
    <property type="component" value="Chromosome"/>
</dbReference>
<dbReference type="PANTHER" id="PTHR30290">
    <property type="entry name" value="PERIPLASMIC BINDING COMPONENT OF ABC TRANSPORTER"/>
    <property type="match status" value="1"/>
</dbReference>
<dbReference type="Gene3D" id="3.10.105.10">
    <property type="entry name" value="Dipeptide-binding Protein, Domain 3"/>
    <property type="match status" value="1"/>
</dbReference>
<comment type="similarity">
    <text evidence="2">Belongs to the bacterial solute-binding protein 5 family.</text>
</comment>
<keyword evidence="6" id="KW-1185">Reference proteome</keyword>
<evidence type="ECO:0000259" key="4">
    <source>
        <dbReference type="Pfam" id="PF00496"/>
    </source>
</evidence>
<reference evidence="5 6" key="1">
    <citation type="submission" date="2018-03" db="EMBL/GenBank/DDBJ databases">
        <title>Genome sequencing of Phreatobacter sp.</title>
        <authorList>
            <person name="Kim S.-J."/>
            <person name="Heo J."/>
            <person name="Kwon S.-W."/>
        </authorList>
    </citation>
    <scope>NUCLEOTIDE SEQUENCE [LARGE SCALE GENOMIC DNA]</scope>
    <source>
        <strain evidence="5 6">S-12</strain>
    </source>
</reference>
<dbReference type="RefSeq" id="WP_106748416.1">
    <property type="nucleotide sequence ID" value="NZ_CP027668.1"/>
</dbReference>
<dbReference type="PROSITE" id="PS51318">
    <property type="entry name" value="TAT"/>
    <property type="match status" value="1"/>
</dbReference>
<comment type="subcellular location">
    <subcellularLocation>
        <location evidence="1">Periplasm</location>
    </subcellularLocation>
</comment>
<dbReference type="PIRSF" id="PIRSF002741">
    <property type="entry name" value="MppA"/>
    <property type="match status" value="1"/>
</dbReference>
<protein>
    <recommendedName>
        <fullName evidence="4">Solute-binding protein family 5 domain-containing protein</fullName>
    </recommendedName>
</protein>
<dbReference type="KEGG" id="phr:C6569_08385"/>
<proteinExistence type="inferred from homology"/>
<organism evidence="5 6">
    <name type="scientific">Phreatobacter cathodiphilus</name>
    <dbReference type="NCBI Taxonomy" id="1868589"/>
    <lineage>
        <taxon>Bacteria</taxon>
        <taxon>Pseudomonadati</taxon>
        <taxon>Pseudomonadota</taxon>
        <taxon>Alphaproteobacteria</taxon>
        <taxon>Hyphomicrobiales</taxon>
        <taxon>Phreatobacteraceae</taxon>
        <taxon>Phreatobacter</taxon>
    </lineage>
</organism>
<name>A0A2S0NA96_9HYPH</name>
<dbReference type="EMBL" id="CP027668">
    <property type="protein sequence ID" value="AVO45075.1"/>
    <property type="molecule type" value="Genomic_DNA"/>
</dbReference>
<dbReference type="GO" id="GO:0015833">
    <property type="term" value="P:peptide transport"/>
    <property type="evidence" value="ECO:0007669"/>
    <property type="project" value="TreeGrafter"/>
</dbReference>
<dbReference type="PANTHER" id="PTHR30290:SF38">
    <property type="entry name" value="D,D-DIPEPTIDE-BINDING PERIPLASMIC PROTEIN DDPA-RELATED"/>
    <property type="match status" value="1"/>
</dbReference>
<evidence type="ECO:0000256" key="3">
    <source>
        <dbReference type="ARBA" id="ARBA00022729"/>
    </source>
</evidence>
<dbReference type="InterPro" id="IPR030678">
    <property type="entry name" value="Peptide/Ni-bd"/>
</dbReference>
<dbReference type="GO" id="GO:0043190">
    <property type="term" value="C:ATP-binding cassette (ABC) transporter complex"/>
    <property type="evidence" value="ECO:0007669"/>
    <property type="project" value="InterPro"/>
</dbReference>
<dbReference type="SUPFAM" id="SSF53850">
    <property type="entry name" value="Periplasmic binding protein-like II"/>
    <property type="match status" value="1"/>
</dbReference>
<evidence type="ECO:0000313" key="5">
    <source>
        <dbReference type="EMBL" id="AVO45075.1"/>
    </source>
</evidence>
<keyword evidence="3" id="KW-0732">Signal</keyword>
<dbReference type="Gene3D" id="3.90.76.10">
    <property type="entry name" value="Dipeptide-binding Protein, Domain 1"/>
    <property type="match status" value="1"/>
</dbReference>
<sequence>MTKTPALSRRTILKASGLAVVASSLGRAEAIAQAGGRRVTVAMPVSPRVLEPVREVSNVLFRTAYNIFDTLITVDYRDGARLKPGLATAWRRTEPRVLELDLRDGVRFHNGDVLTAEDVAFTFGPERVADAKAPGHALSRPFLGTIERVEAIGQRQVRVVTRAPDPLIEQRLAGWAGQIVSKRAFLAAPAFEAWEKAPVGTGPFAVAEFKVDQHLLLKAHDAYWGGAPTVREVLFRVVPELASRLNALSTGEADIITELSPDHFRSVEAMSGCEIAGGPIQNIRVLAYDKHHPVLADVRIRQALGLAIDRKAIVDALYGGRTTVPPGHQNPTYGDLYMPDYPAPGFDPDKARALVKAAGYAGQPIPYRILPNYYTLQLQTAQILVEMWRNVGLSIDLQVRENVGAVVNPPEGRGIRDWSNTIFWNDPAGVLVRLFGPNGPTQRVYKEWSNAEFNEKAAVLASSLNTAERKAAFRRMLEIFDTEDPAGTVLHDLTMFYGKRKDVPWHPYPIEYMDFRAANMG</sequence>
<dbReference type="InterPro" id="IPR006311">
    <property type="entry name" value="TAT_signal"/>
</dbReference>
<dbReference type="GO" id="GO:0030288">
    <property type="term" value="C:outer membrane-bounded periplasmic space"/>
    <property type="evidence" value="ECO:0007669"/>
    <property type="project" value="UniProtKB-ARBA"/>
</dbReference>
<dbReference type="OrthoDB" id="9803988at2"/>
<dbReference type="InterPro" id="IPR000914">
    <property type="entry name" value="SBP_5_dom"/>
</dbReference>
<dbReference type="CDD" id="cd08515">
    <property type="entry name" value="PBP2_NikA_DppA_OppA_like_10"/>
    <property type="match status" value="1"/>
</dbReference>
<dbReference type="AlphaFoldDB" id="A0A2S0NA96"/>
<evidence type="ECO:0000256" key="1">
    <source>
        <dbReference type="ARBA" id="ARBA00004418"/>
    </source>
</evidence>
<dbReference type="GO" id="GO:1904680">
    <property type="term" value="F:peptide transmembrane transporter activity"/>
    <property type="evidence" value="ECO:0007669"/>
    <property type="project" value="TreeGrafter"/>
</dbReference>
<feature type="domain" description="Solute-binding protein family 5" evidence="4">
    <location>
        <begin position="82"/>
        <end position="403"/>
    </location>
</feature>
<accession>A0A2S0NA96</accession>